<gene>
    <name evidence="3" type="ORF">F444_09351</name>
</gene>
<dbReference type="EMBL" id="ANJA01001731">
    <property type="protein sequence ID" value="ETO75019.1"/>
    <property type="molecule type" value="Genomic_DNA"/>
</dbReference>
<organism evidence="3 4">
    <name type="scientific">Phytophthora nicotianae P1976</name>
    <dbReference type="NCBI Taxonomy" id="1317066"/>
    <lineage>
        <taxon>Eukaryota</taxon>
        <taxon>Sar</taxon>
        <taxon>Stramenopiles</taxon>
        <taxon>Oomycota</taxon>
        <taxon>Peronosporomycetes</taxon>
        <taxon>Peronosporales</taxon>
        <taxon>Peronosporaceae</taxon>
        <taxon>Phytophthora</taxon>
    </lineage>
</organism>
<evidence type="ECO:0000313" key="3">
    <source>
        <dbReference type="EMBL" id="ETO75019.1"/>
    </source>
</evidence>
<feature type="compositionally biased region" description="Acidic residues" evidence="1">
    <location>
        <begin position="1"/>
        <end position="11"/>
    </location>
</feature>
<dbReference type="SUPFAM" id="SSF68906">
    <property type="entry name" value="SAP domain"/>
    <property type="match status" value="1"/>
</dbReference>
<accession>A0A081A808</accession>
<sequence length="844" mass="94355">MADVSDCDLSADDLHLSDTSSEGSDEDTGAWRCVDADESRVEVDDIDAFLLASARYENRAAVNRLLLRMFGTTQHHTDNVDISRFVYTWLYSSVLIKLQTWINCSMTEDAVVSVDDLYRFMEVEVWLSFYHATPEAFYDKFNLEQYSVAARVLPAARYRSILAALGEHQTRDDRADRWTAPLSQERDIDHAAELVRRLYSDIGFVEGVTIASLDDDMIRLRSTAVDDIGLAHNRNPKKGYGPVQHGTVSLVTGIFLGGYVANRGESTVDIVRLLQRALCGAPTESQIHLPGVLHALDRSYQSLAVNKQIINVGGSIVGTHKRTGKFPFTHGKAATQHQKLVQMKGERCAFWATQRLPTVRGTLPKHAHALAYRNGLGKVALCYTAATNVGSGTWSYISRPNKQVTKQCNNQLFEDFEDGVQQLTVAQRTAEWFILRKFRITGSVAGKVFKAIASSRHEVRDNVAPLTDDADVMTIFLILGLISNPANSGDYGEDQHGHHDIVRTPFDCNELARKTGQELKKLSRDLSLQVSGKKQELIDRLLAIGNEPVVGDAVWRQQFDENIYTALLSSWFMAPISTTGMKIGTHNEDNISSRIGTFMDKHTYYHIEGLKSYGLLCKKHTPIAAFSPDHIASVVSVNRGRFYAVMEYKTRTTTQTVTKEQSIAAEYGVFSSVNLMTDGFSGAFNAIVPDKDHRLQITHSIACGNIRDGFLVYAAATHIIPVVHVRVEPTVTWTYRSALSATEDNYLAWVYDPAVAVPELNLTRVKHCLDRATLLQSLGLWRALVKLIHDRGDPLPPAKRILPSLIALWNRVKGGIDVYSRYLKNVKPKHFRLSPKATRHFFCL</sequence>
<proteinExistence type="predicted"/>
<feature type="region of interest" description="Disordered" evidence="1">
    <location>
        <begin position="1"/>
        <end position="29"/>
    </location>
</feature>
<dbReference type="Gene3D" id="3.90.320.10">
    <property type="match status" value="1"/>
</dbReference>
<protein>
    <recommendedName>
        <fullName evidence="2">SAP domain-containing protein</fullName>
    </recommendedName>
</protein>
<dbReference type="AlphaFoldDB" id="A0A081A808"/>
<feature type="non-terminal residue" evidence="3">
    <location>
        <position position="844"/>
    </location>
</feature>
<dbReference type="InterPro" id="IPR011604">
    <property type="entry name" value="PDDEXK-like_dom_sf"/>
</dbReference>
<comment type="caution">
    <text evidence="3">The sequence shown here is derived from an EMBL/GenBank/DDBJ whole genome shotgun (WGS) entry which is preliminary data.</text>
</comment>
<dbReference type="InterPro" id="IPR036361">
    <property type="entry name" value="SAP_dom_sf"/>
</dbReference>
<dbReference type="InterPro" id="IPR003034">
    <property type="entry name" value="SAP_dom"/>
</dbReference>
<dbReference type="Gene3D" id="1.10.720.30">
    <property type="entry name" value="SAP domain"/>
    <property type="match status" value="1"/>
</dbReference>
<dbReference type="PROSITE" id="PS50800">
    <property type="entry name" value="SAP"/>
    <property type="match status" value="1"/>
</dbReference>
<name>A0A081A808_PHYNI</name>
<evidence type="ECO:0000313" key="4">
    <source>
        <dbReference type="Proteomes" id="UP000028582"/>
    </source>
</evidence>
<dbReference type="Proteomes" id="UP000028582">
    <property type="component" value="Unassembled WGS sequence"/>
</dbReference>
<evidence type="ECO:0000259" key="2">
    <source>
        <dbReference type="PROSITE" id="PS50800"/>
    </source>
</evidence>
<reference evidence="3 4" key="1">
    <citation type="submission" date="2013-11" db="EMBL/GenBank/DDBJ databases">
        <title>The Genome Sequence of Phytophthora parasitica P1976.</title>
        <authorList>
            <consortium name="The Broad Institute Genomics Platform"/>
            <person name="Russ C."/>
            <person name="Tyler B."/>
            <person name="Panabieres F."/>
            <person name="Shan W."/>
            <person name="Tripathy S."/>
            <person name="Grunwald N."/>
            <person name="Machado M."/>
            <person name="Johnson C.S."/>
            <person name="Walker B."/>
            <person name="Young S."/>
            <person name="Zeng Q."/>
            <person name="Gargeya S."/>
            <person name="Fitzgerald M."/>
            <person name="Haas B."/>
            <person name="Abouelleil A."/>
            <person name="Allen A.W."/>
            <person name="Alvarado L."/>
            <person name="Arachchi H.M."/>
            <person name="Berlin A.M."/>
            <person name="Chapman S.B."/>
            <person name="Gainer-Dewar J."/>
            <person name="Goldberg J."/>
            <person name="Griggs A."/>
            <person name="Gujja S."/>
            <person name="Hansen M."/>
            <person name="Howarth C."/>
            <person name="Imamovic A."/>
            <person name="Ireland A."/>
            <person name="Larimer J."/>
            <person name="McCowan C."/>
            <person name="Murphy C."/>
            <person name="Pearson M."/>
            <person name="Poon T.W."/>
            <person name="Priest M."/>
            <person name="Roberts A."/>
            <person name="Saif S."/>
            <person name="Shea T."/>
            <person name="Sisk P."/>
            <person name="Sykes S."/>
            <person name="Wortman J."/>
            <person name="Nusbaum C."/>
            <person name="Birren B."/>
        </authorList>
    </citation>
    <scope>NUCLEOTIDE SEQUENCE [LARGE SCALE GENOMIC DNA]</scope>
    <source>
        <strain evidence="3 4">P1976</strain>
    </source>
</reference>
<evidence type="ECO:0000256" key="1">
    <source>
        <dbReference type="SAM" id="MobiDB-lite"/>
    </source>
</evidence>
<feature type="domain" description="SAP" evidence="2">
    <location>
        <begin position="511"/>
        <end position="545"/>
    </location>
</feature>
<dbReference type="OrthoDB" id="125260at2759"/>